<feature type="compositionally biased region" description="Polar residues" evidence="1">
    <location>
        <begin position="157"/>
        <end position="166"/>
    </location>
</feature>
<reference evidence="2" key="1">
    <citation type="journal article" date="2021" name="IMA Fungus">
        <title>Genomic characterization of three marine fungi, including Emericellopsis atlantica sp. nov. with signatures of a generalist lifestyle and marine biomass degradation.</title>
        <authorList>
            <person name="Hagestad O.C."/>
            <person name="Hou L."/>
            <person name="Andersen J.H."/>
            <person name="Hansen E.H."/>
            <person name="Altermark B."/>
            <person name="Li C."/>
            <person name="Kuhnert E."/>
            <person name="Cox R.J."/>
            <person name="Crous P.W."/>
            <person name="Spatafora J.W."/>
            <person name="Lail K."/>
            <person name="Amirebrahimi M."/>
            <person name="Lipzen A."/>
            <person name="Pangilinan J."/>
            <person name="Andreopoulos W."/>
            <person name="Hayes R.D."/>
            <person name="Ng V."/>
            <person name="Grigoriev I.V."/>
            <person name="Jackson S.A."/>
            <person name="Sutton T.D.S."/>
            <person name="Dobson A.D.W."/>
            <person name="Rama T."/>
        </authorList>
    </citation>
    <scope>NUCLEOTIDE SEQUENCE</scope>
    <source>
        <strain evidence="2">TRa3180A</strain>
    </source>
</reference>
<evidence type="ECO:0000313" key="2">
    <source>
        <dbReference type="EMBL" id="KAG9246603.1"/>
    </source>
</evidence>
<feature type="region of interest" description="Disordered" evidence="1">
    <location>
        <begin position="1"/>
        <end position="62"/>
    </location>
</feature>
<feature type="compositionally biased region" description="Basic residues" evidence="1">
    <location>
        <begin position="83"/>
        <end position="99"/>
    </location>
</feature>
<evidence type="ECO:0000256" key="1">
    <source>
        <dbReference type="SAM" id="MobiDB-lite"/>
    </source>
</evidence>
<dbReference type="EMBL" id="MU253798">
    <property type="protein sequence ID" value="KAG9246603.1"/>
    <property type="molecule type" value="Genomic_DNA"/>
</dbReference>
<name>A0A9P7Z822_9HELO</name>
<keyword evidence="3" id="KW-1185">Reference proteome</keyword>
<protein>
    <submittedName>
        <fullName evidence="2">Uncharacterized protein</fullName>
    </submittedName>
</protein>
<dbReference type="Proteomes" id="UP000887226">
    <property type="component" value="Unassembled WGS sequence"/>
</dbReference>
<feature type="compositionally biased region" description="Low complexity" evidence="1">
    <location>
        <begin position="16"/>
        <end position="32"/>
    </location>
</feature>
<dbReference type="AlphaFoldDB" id="A0A9P7Z822"/>
<feature type="compositionally biased region" description="Polar residues" evidence="1">
    <location>
        <begin position="47"/>
        <end position="57"/>
    </location>
</feature>
<feature type="region of interest" description="Disordered" evidence="1">
    <location>
        <begin position="74"/>
        <end position="121"/>
    </location>
</feature>
<organism evidence="2 3">
    <name type="scientific">Calycina marina</name>
    <dbReference type="NCBI Taxonomy" id="1763456"/>
    <lineage>
        <taxon>Eukaryota</taxon>
        <taxon>Fungi</taxon>
        <taxon>Dikarya</taxon>
        <taxon>Ascomycota</taxon>
        <taxon>Pezizomycotina</taxon>
        <taxon>Leotiomycetes</taxon>
        <taxon>Helotiales</taxon>
        <taxon>Pezizellaceae</taxon>
        <taxon>Calycina</taxon>
    </lineage>
</organism>
<gene>
    <name evidence="2" type="ORF">BJ878DRAFT_478140</name>
</gene>
<sequence>MVPKKDTTEKSYIARSSSTTGASNTLATTTAARSGGARKSHSYPTFAASSRQSSFSTKGERLRPILTINKAEEDEKEWPAAKAVKKPAKAKPAIYKKAREKTSQKNGSLEPKRHPTDNIPAKNGWSVLAILARSQSRYRGTDPEKKTTSSTGQTSSIQELDSNIDASNGRLDGATRSATVSSENMRRRSRIGVLILSLMIEMRERAGVMFLVMIEGKKDPLWRTEAETYRMLAKMKETDPNERGLNAFWGEEKAWEEGQQW</sequence>
<proteinExistence type="predicted"/>
<accession>A0A9P7Z822</accession>
<feature type="region of interest" description="Disordered" evidence="1">
    <location>
        <begin position="136"/>
        <end position="183"/>
    </location>
</feature>
<evidence type="ECO:0000313" key="3">
    <source>
        <dbReference type="Proteomes" id="UP000887226"/>
    </source>
</evidence>
<comment type="caution">
    <text evidence="2">The sequence shown here is derived from an EMBL/GenBank/DDBJ whole genome shotgun (WGS) entry which is preliminary data.</text>
</comment>